<evidence type="ECO:0000313" key="2">
    <source>
        <dbReference type="EMBL" id="EBA39596.1"/>
    </source>
</evidence>
<evidence type="ECO:0000259" key="1">
    <source>
        <dbReference type="Pfam" id="PF04326"/>
    </source>
</evidence>
<reference evidence="2 4" key="2">
    <citation type="submission" date="2007-04" db="EMBL/GenBank/DDBJ databases">
        <authorList>
            <person name="Fulton L."/>
            <person name="Clifton S."/>
            <person name="Fulton B."/>
            <person name="Xu J."/>
            <person name="Minx P."/>
            <person name="Mardis E.R."/>
            <person name="Wilson R.K."/>
        </authorList>
    </citation>
    <scope>NUCLEOTIDE SEQUENCE [LARGE SCALE GENOMIC DNA]</scope>
    <source>
        <strain evidence="2">ATCC 25986</strain>
        <strain evidence="4">ATCC 25986 / DSM 3979 / JCM 10188 / KCTC 3647 / NCTC 11838 / VPI 1003</strain>
    </source>
</reference>
<dbReference type="InterPro" id="IPR038461">
    <property type="entry name" value="Schlafen_AlbA_2_dom_sf"/>
</dbReference>
<reference evidence="3 5" key="3">
    <citation type="submission" date="2020-01" db="EMBL/GenBank/DDBJ databases">
        <title>Complete genome sequence of Collinsella aerofaciens JCM 10188(T).</title>
        <authorList>
            <person name="Tourlousse D.M."/>
            <person name="Sakamoto M."/>
            <person name="Miura T."/>
            <person name="Narita K."/>
            <person name="Ohashi A."/>
            <person name="Uchino Y."/>
            <person name="Yamazoe A."/>
            <person name="Kameyama K."/>
            <person name="Terauchi J."/>
            <person name="Ohkuma M."/>
            <person name="Kawasaki H."/>
            <person name="Sekiguchi Y."/>
        </authorList>
    </citation>
    <scope>NUCLEOTIDE SEQUENCE [LARGE SCALE GENOMIC DNA]</scope>
    <source>
        <strain evidence="3 5">JCM 10188</strain>
    </source>
</reference>
<dbReference type="Pfam" id="PF13749">
    <property type="entry name" value="HATPase_c_4"/>
    <property type="match status" value="1"/>
</dbReference>
<dbReference type="InterPro" id="IPR019885">
    <property type="entry name" value="Tscrpt_reg_HTH_AsnC-type_CS"/>
</dbReference>
<sequence length="488" mass="52495">MNENELTGLLESLRRMGSDDLNVEVKESATTLSRDVWETVSAFANTAGGIIVLGVSERAGFVPVENFETEKVLNQFVSGMGDAGGRGKLANPPKYTIERVELQGVIVLVIAIEELDPSSKPCYVIERGAQGGSYKRIDDKDVPLSSTEVLALASYGRATPSDRDAVAGAGADNLDETLVDRTIDRAFSLTPRAMRGAPDKQTKLERLNILDSQGNVTKAGLLVVGTYPQQFYPKLFIDVAVHAGTQKGMAGSLRFMDRTICEGTLGEMISDAVAAVAKNLRRTSTVQGVSRVDSLEIPEEVLREAIANAVIHREYGDRFCGQSIAVDVFDDRVEVTNPGGLYGGKTRENLFDGSSRCRNATLVKLMSIVPLPDGAGSPAEGNGSGIPMMIDAMRAHGLAGPLFCPGFDRFKVVLYRSKIEPVDHGGGLIVTALKHYGELGTRELAEHTGLTISQVRSRVNALIAQGELEPTAPATSRNRKYRLSERVG</sequence>
<dbReference type="Gene3D" id="3.30.565.60">
    <property type="match status" value="1"/>
</dbReference>
<dbReference type="EMBL" id="AAVN02000004">
    <property type="protein sequence ID" value="EBA39596.1"/>
    <property type="molecule type" value="Genomic_DNA"/>
</dbReference>
<dbReference type="InterPro" id="IPR038475">
    <property type="entry name" value="RecG_C_sf"/>
</dbReference>
<dbReference type="InterPro" id="IPR007421">
    <property type="entry name" value="Schlafen_AlbA_2_dom"/>
</dbReference>
<proteinExistence type="predicted"/>
<dbReference type="Proteomes" id="UP000002979">
    <property type="component" value="Unassembled WGS sequence"/>
</dbReference>
<reference evidence="2 4" key="1">
    <citation type="submission" date="2007-01" db="EMBL/GenBank/DDBJ databases">
        <title>Draft genome sequence of Collinsella aerofaciens (ATCC 25986).</title>
        <authorList>
            <person name="Sudarsanam P."/>
            <person name="Ley R."/>
            <person name="Guruge J."/>
            <person name="Turnbaugh P.J."/>
            <person name="Mahowald M."/>
            <person name="Liep D."/>
            <person name="Gordon J."/>
        </authorList>
    </citation>
    <scope>NUCLEOTIDE SEQUENCE [LARGE SCALE GENOMIC DNA]</scope>
    <source>
        <strain evidence="2">ATCC 25986</strain>
        <strain evidence="4">ATCC 25986 / DSM 3979 / JCM 10188 / KCTC 3647 / NCTC 11838 / VPI 1003</strain>
    </source>
</reference>
<dbReference type="Proteomes" id="UP000464211">
    <property type="component" value="Chromosome"/>
</dbReference>
<dbReference type="PROSITE" id="PS00519">
    <property type="entry name" value="HTH_ASNC_1"/>
    <property type="match status" value="1"/>
</dbReference>
<dbReference type="RefSeq" id="WP_006235119.1">
    <property type="nucleotide sequence ID" value="NZ_AAVN02000004.1"/>
</dbReference>
<dbReference type="InterPro" id="IPR036390">
    <property type="entry name" value="WH_DNA-bd_sf"/>
</dbReference>
<dbReference type="SUPFAM" id="SSF46785">
    <property type="entry name" value="Winged helix' DNA-binding domain"/>
    <property type="match status" value="1"/>
</dbReference>
<name>A4E9S8_COLAA</name>
<gene>
    <name evidence="2" type="ORF">COLAER_01182</name>
    <name evidence="3" type="ORF">GXM19_09090</name>
</gene>
<dbReference type="PANTHER" id="PTHR30595:SF6">
    <property type="entry name" value="SCHLAFEN ALBA-2 DOMAIN-CONTAINING PROTEIN"/>
    <property type="match status" value="1"/>
</dbReference>
<evidence type="ECO:0000313" key="4">
    <source>
        <dbReference type="Proteomes" id="UP000002979"/>
    </source>
</evidence>
<protein>
    <submittedName>
        <fullName evidence="2">Divergent AAA domain protein</fullName>
    </submittedName>
</protein>
<feature type="domain" description="Schlafen AlbA-2" evidence="1">
    <location>
        <begin position="20"/>
        <end position="144"/>
    </location>
</feature>
<dbReference type="GeneID" id="92850574"/>
<evidence type="ECO:0000313" key="3">
    <source>
        <dbReference type="EMBL" id="QIA34360.1"/>
    </source>
</evidence>
<dbReference type="Pfam" id="PF04326">
    <property type="entry name" value="SLFN_AlbA_2"/>
    <property type="match status" value="1"/>
</dbReference>
<dbReference type="Gene3D" id="3.30.950.30">
    <property type="entry name" value="Schlafen, AAA domain"/>
    <property type="match status" value="1"/>
</dbReference>
<evidence type="ECO:0000313" key="5">
    <source>
        <dbReference type="Proteomes" id="UP000464211"/>
    </source>
</evidence>
<dbReference type="PANTHER" id="PTHR30595">
    <property type="entry name" value="GLPR-RELATED TRANSCRIPTIONAL REPRESSOR"/>
    <property type="match status" value="1"/>
</dbReference>
<organism evidence="2 4">
    <name type="scientific">Collinsella aerofaciens (strain ATCC 25986 / DSM 3979 / JCM 10188 / KCTC 3647 / NCTC 11838 / VPI 1003)</name>
    <dbReference type="NCBI Taxonomy" id="411903"/>
    <lineage>
        <taxon>Bacteria</taxon>
        <taxon>Bacillati</taxon>
        <taxon>Actinomycetota</taxon>
        <taxon>Coriobacteriia</taxon>
        <taxon>Coriobacteriales</taxon>
        <taxon>Coriobacteriaceae</taxon>
        <taxon>Collinsella</taxon>
    </lineage>
</organism>
<accession>A4E9S8</accession>
<dbReference type="AlphaFoldDB" id="A4E9S8"/>
<dbReference type="EMBL" id="CP048433">
    <property type="protein sequence ID" value="QIA34360.1"/>
    <property type="molecule type" value="Genomic_DNA"/>
</dbReference>